<gene>
    <name evidence="3" type="ORF">HT102_14075</name>
</gene>
<dbReference type="PANTHER" id="PTHR37313:SF2">
    <property type="entry name" value="UPF0749 PROTEIN YLXX"/>
    <property type="match status" value="1"/>
</dbReference>
<feature type="transmembrane region" description="Helical" evidence="2">
    <location>
        <begin position="25"/>
        <end position="44"/>
    </location>
</feature>
<evidence type="ECO:0000256" key="1">
    <source>
        <dbReference type="ARBA" id="ARBA00009108"/>
    </source>
</evidence>
<dbReference type="AlphaFoldDB" id="A0A927JEC5"/>
<dbReference type="PANTHER" id="PTHR37313">
    <property type="entry name" value="UPF0749 PROTEIN RV1825"/>
    <property type="match status" value="1"/>
</dbReference>
<evidence type="ECO:0000256" key="2">
    <source>
        <dbReference type="SAM" id="Phobius"/>
    </source>
</evidence>
<proteinExistence type="inferred from homology"/>
<dbReference type="EMBL" id="JACYWE010000009">
    <property type="protein sequence ID" value="MBD8507610.1"/>
    <property type="molecule type" value="Genomic_DNA"/>
</dbReference>
<sequence>MRPRSVAGCSVPDRAARKRTRGRKAVFSVLAVVFCVIVGVAITAQVRTVGSDDVLDGMRQQDLLELLDQLNAIEAENRAEIEALEDTLAGIIASGSDGEAALEQALARRDALAVQSGIVAASGPGVVLIIRDPNNAVGAEVLLDQIQELRAAGAEAIQVTDSEGAGVRVGTSTWFTGPGGRVVAEGVELAAPYVVTAIGDPDTLAAALDIPGGALDTVARNGGRLTIEKRDEVVVDIVRELPGPIYARPGGP</sequence>
<dbReference type="Pfam" id="PF05949">
    <property type="entry name" value="DUF881"/>
    <property type="match status" value="1"/>
</dbReference>
<accession>A0A927JEC5</accession>
<evidence type="ECO:0000313" key="4">
    <source>
        <dbReference type="Proteomes" id="UP000642993"/>
    </source>
</evidence>
<name>A0A927JEC5_9ACTN</name>
<comment type="caution">
    <text evidence="3">The sequence shown here is derived from an EMBL/GenBank/DDBJ whole genome shotgun (WGS) entry which is preliminary data.</text>
</comment>
<keyword evidence="2" id="KW-0812">Transmembrane</keyword>
<evidence type="ECO:0000313" key="3">
    <source>
        <dbReference type="EMBL" id="MBD8507610.1"/>
    </source>
</evidence>
<dbReference type="Gene3D" id="3.30.70.1880">
    <property type="entry name" value="Protein of unknown function DUF881"/>
    <property type="match status" value="1"/>
</dbReference>
<protein>
    <submittedName>
        <fullName evidence="3">DUF881 domain-containing protein</fullName>
    </submittedName>
</protein>
<keyword evidence="4" id="KW-1185">Reference proteome</keyword>
<reference evidence="3" key="1">
    <citation type="submission" date="2020-09" db="EMBL/GenBank/DDBJ databases">
        <title>Hoyosella lacisalsi sp. nov., a halotolerant actinobacterium isolated from soil of Lake Gudzhirganskoe.</title>
        <authorList>
            <person name="Yang Q."/>
            <person name="Guo P.Y."/>
            <person name="Liu S.W."/>
            <person name="Li F.N."/>
            <person name="Sun C.H."/>
        </authorList>
    </citation>
    <scope>NUCLEOTIDE SEQUENCE</scope>
    <source>
        <strain evidence="3">G463</strain>
    </source>
</reference>
<comment type="similarity">
    <text evidence="1">Belongs to the UPF0749 family.</text>
</comment>
<dbReference type="InterPro" id="IPR010273">
    <property type="entry name" value="DUF881"/>
</dbReference>
<keyword evidence="2" id="KW-0472">Membrane</keyword>
<keyword evidence="2" id="KW-1133">Transmembrane helix</keyword>
<dbReference type="Proteomes" id="UP000642993">
    <property type="component" value="Unassembled WGS sequence"/>
</dbReference>
<dbReference type="GO" id="GO:0005886">
    <property type="term" value="C:plasma membrane"/>
    <property type="evidence" value="ECO:0007669"/>
    <property type="project" value="TreeGrafter"/>
</dbReference>
<organism evidence="3 4">
    <name type="scientific">Lolliginicoccus lacisalsi</name>
    <dbReference type="NCBI Taxonomy" id="2742202"/>
    <lineage>
        <taxon>Bacteria</taxon>
        <taxon>Bacillati</taxon>
        <taxon>Actinomycetota</taxon>
        <taxon>Actinomycetes</taxon>
        <taxon>Mycobacteriales</taxon>
        <taxon>Hoyosellaceae</taxon>
        <taxon>Lolliginicoccus</taxon>
    </lineage>
</organism>